<evidence type="ECO:0000256" key="6">
    <source>
        <dbReference type="ARBA" id="ARBA00023065"/>
    </source>
</evidence>
<feature type="transmembrane region" description="Helical" evidence="9">
    <location>
        <begin position="571"/>
        <end position="593"/>
    </location>
</feature>
<dbReference type="Gene3D" id="1.20.1420.30">
    <property type="entry name" value="NCX, central ion-binding region"/>
    <property type="match status" value="2"/>
</dbReference>
<evidence type="ECO:0000256" key="2">
    <source>
        <dbReference type="ARBA" id="ARBA00008170"/>
    </source>
</evidence>
<dbReference type="InterPro" id="IPR004837">
    <property type="entry name" value="NaCa_Exmemb"/>
</dbReference>
<evidence type="ECO:0000256" key="5">
    <source>
        <dbReference type="ARBA" id="ARBA00022989"/>
    </source>
</evidence>
<keyword evidence="5 9" id="KW-1133">Transmembrane helix</keyword>
<feature type="transmembrane region" description="Helical" evidence="9">
    <location>
        <begin position="472"/>
        <end position="489"/>
    </location>
</feature>
<feature type="region of interest" description="Disordered" evidence="8">
    <location>
        <begin position="407"/>
        <end position="427"/>
    </location>
</feature>
<keyword evidence="3" id="KW-0813">Transport</keyword>
<feature type="domain" description="Sodium/calcium exchanger membrane region" evidence="10">
    <location>
        <begin position="475"/>
        <end position="617"/>
    </location>
</feature>
<feature type="transmembrane region" description="Helical" evidence="9">
    <location>
        <begin position="538"/>
        <end position="565"/>
    </location>
</feature>
<feature type="transmembrane region" description="Helical" evidence="9">
    <location>
        <begin position="121"/>
        <end position="138"/>
    </location>
</feature>
<feature type="region of interest" description="Disordered" evidence="8">
    <location>
        <begin position="305"/>
        <end position="380"/>
    </location>
</feature>
<proteinExistence type="inferred from homology"/>
<comment type="similarity">
    <text evidence="2">Belongs to the Ca(2+):cation antiporter (CaCA) (TC 2.A.19) family.</text>
</comment>
<reference evidence="11 12" key="1">
    <citation type="submission" date="2024-01" db="EMBL/GenBank/DDBJ databases">
        <title>Complete genome of Cladobotryum mycophilum ATHUM6906.</title>
        <authorList>
            <person name="Christinaki A.C."/>
            <person name="Myridakis A.I."/>
            <person name="Kouvelis V.N."/>
        </authorList>
    </citation>
    <scope>NUCLEOTIDE SEQUENCE [LARGE SCALE GENOMIC DNA]</scope>
    <source>
        <strain evidence="11 12">ATHUM6906</strain>
    </source>
</reference>
<organism evidence="11 12">
    <name type="scientific">Cladobotryum mycophilum</name>
    <dbReference type="NCBI Taxonomy" id="491253"/>
    <lineage>
        <taxon>Eukaryota</taxon>
        <taxon>Fungi</taxon>
        <taxon>Dikarya</taxon>
        <taxon>Ascomycota</taxon>
        <taxon>Pezizomycotina</taxon>
        <taxon>Sordariomycetes</taxon>
        <taxon>Hypocreomycetidae</taxon>
        <taxon>Hypocreales</taxon>
        <taxon>Hypocreaceae</taxon>
        <taxon>Cladobotryum</taxon>
    </lineage>
</organism>
<evidence type="ECO:0000313" key="11">
    <source>
        <dbReference type="EMBL" id="KAK5988164.1"/>
    </source>
</evidence>
<feature type="transmembrane region" description="Helical" evidence="9">
    <location>
        <begin position="175"/>
        <end position="195"/>
    </location>
</feature>
<feature type="transmembrane region" description="Helical" evidence="9">
    <location>
        <begin position="144"/>
        <end position="163"/>
    </location>
</feature>
<evidence type="ECO:0000256" key="3">
    <source>
        <dbReference type="ARBA" id="ARBA00022448"/>
    </source>
</evidence>
<feature type="transmembrane region" description="Helical" evidence="9">
    <location>
        <begin position="233"/>
        <end position="256"/>
    </location>
</feature>
<keyword evidence="12" id="KW-1185">Reference proteome</keyword>
<feature type="compositionally biased region" description="Polar residues" evidence="8">
    <location>
        <begin position="316"/>
        <end position="336"/>
    </location>
</feature>
<name>A0ABR0S7M2_9HYPO</name>
<evidence type="ECO:0000256" key="1">
    <source>
        <dbReference type="ARBA" id="ARBA00004127"/>
    </source>
</evidence>
<feature type="transmembrane region" description="Helical" evidence="9">
    <location>
        <begin position="207"/>
        <end position="226"/>
    </location>
</feature>
<feature type="transmembrane region" description="Helical" evidence="9">
    <location>
        <begin position="509"/>
        <end position="531"/>
    </location>
</feature>
<evidence type="ECO:0000256" key="9">
    <source>
        <dbReference type="SAM" id="Phobius"/>
    </source>
</evidence>
<dbReference type="PANTHER" id="PTHR31503">
    <property type="entry name" value="VACUOLAR CALCIUM ION TRANSPORTER"/>
    <property type="match status" value="1"/>
</dbReference>
<accession>A0ABR0S7M2</accession>
<dbReference type="InterPro" id="IPR004713">
    <property type="entry name" value="CaH_exchang"/>
</dbReference>
<evidence type="ECO:0000256" key="7">
    <source>
        <dbReference type="ARBA" id="ARBA00023136"/>
    </source>
</evidence>
<feature type="compositionally biased region" description="Polar residues" evidence="8">
    <location>
        <begin position="351"/>
        <end position="363"/>
    </location>
</feature>
<protein>
    <submittedName>
        <fullName evidence="11">Vacuolar calcium ion transporter</fullName>
    </submittedName>
</protein>
<keyword evidence="4 9" id="KW-0812">Transmembrane</keyword>
<evidence type="ECO:0000256" key="8">
    <source>
        <dbReference type="SAM" id="MobiDB-lite"/>
    </source>
</evidence>
<evidence type="ECO:0000256" key="4">
    <source>
        <dbReference type="ARBA" id="ARBA00022692"/>
    </source>
</evidence>
<comment type="caution">
    <text evidence="11">The sequence shown here is derived from an EMBL/GenBank/DDBJ whole genome shotgun (WGS) entry which is preliminary data.</text>
</comment>
<sequence>MDVPHPILPSIEISQELPDSGYNGNESHSDDEIAYSLLSASLSDISESHWPRDQHGRIGVFGSHLGGWLRRLGFFFTSIRADPFDEHEIYYSLLPEHSISEKAGRIALILEILRETLSCSWFNLLLIFVPIGYVSYLRDFRPTLTFLFNALAIVPLSTLLTEATERIASDAGDTIGAILNISLGNLVELILFFALKNNQIRVVQASILGSILVNLLLILGSALLVCGLPDQEFAHYAAGTQLLGSLLFVSVFTFLMPTAFDYTFKDTNGAERASLQMTRTSAVIIFCIYVIYFVHEIRHHPAHDDTISIGGDEESQPVTATPNLPISPSNMHSGSQPLPPRTIRFADEDATTQNQTLKASSRTGLDGLGHQGVENDNEDELMETRGRKGYTAARPLSVYNLNARARTHSRSLSHSSSQGRLSRDSSVLDGERAELMRPYLTARNIRRDSRLSLDRISQTSNHIPHGGNINRAISISILFITSALMSASAEFLASTIDEVTREGHISEGLIGLIIVPIVGNVAEYATVVTVAARDKMGLALAVSVGSAIQIALCVTPLTIIAAWIMDKPLVLAFNFFEIATLLGSVLLVNFLILGEGISGPLRSSGLKGGLICACYVIIG</sequence>
<dbReference type="Proteomes" id="UP001338125">
    <property type="component" value="Unassembled WGS sequence"/>
</dbReference>
<evidence type="ECO:0000313" key="12">
    <source>
        <dbReference type="Proteomes" id="UP001338125"/>
    </source>
</evidence>
<dbReference type="EMBL" id="JAVFKD010000016">
    <property type="protein sequence ID" value="KAK5988164.1"/>
    <property type="molecule type" value="Genomic_DNA"/>
</dbReference>
<dbReference type="Pfam" id="PF01699">
    <property type="entry name" value="Na_Ca_ex"/>
    <property type="match status" value="2"/>
</dbReference>
<gene>
    <name evidence="11" type="ORF">PT974_12304</name>
</gene>
<keyword evidence="7 9" id="KW-0472">Membrane</keyword>
<dbReference type="InterPro" id="IPR044880">
    <property type="entry name" value="NCX_ion-bd_dom_sf"/>
</dbReference>
<feature type="domain" description="Sodium/calcium exchanger membrane region" evidence="10">
    <location>
        <begin position="143"/>
        <end position="295"/>
    </location>
</feature>
<dbReference type="PANTHER" id="PTHR31503:SF18">
    <property type="entry name" value="CA(2+)_H(+) EXCHANGER, PUTATIVE (EUROFUNG)-RELATED"/>
    <property type="match status" value="1"/>
</dbReference>
<evidence type="ECO:0000259" key="10">
    <source>
        <dbReference type="Pfam" id="PF01699"/>
    </source>
</evidence>
<keyword evidence="6" id="KW-0406">Ion transport</keyword>
<comment type="subcellular location">
    <subcellularLocation>
        <location evidence="1">Endomembrane system</location>
        <topology evidence="1">Multi-pass membrane protein</topology>
    </subcellularLocation>
</comment>